<sequence>MTNPQPPAGPPMPPPQGQPYPPQGLPQHPPQGQPVYPPQGQPPFDQGQQPPAPQGAPVPMPPPGEQPQQKKPKKVLRALVGIGVAIVVAVGFAVLRQVIFAPTGADVGECIKVVDASTDDAKIDTVDCGTDEAVYVVAKKQDSGYATCSGGAYETYSARGRGSSGFTLCLALNAEKGECFNDLDSPEKARKVDCASNPQVTVLDVITGQSDEQACAEVADVTGALAYTEPAKVMCVKLAS</sequence>
<keyword evidence="4" id="KW-1185">Reference proteome</keyword>
<name>A0A1Q9LCW1_9PSEU</name>
<evidence type="ECO:0000256" key="1">
    <source>
        <dbReference type="SAM" id="MobiDB-lite"/>
    </source>
</evidence>
<keyword evidence="2" id="KW-0812">Transmembrane</keyword>
<reference evidence="3 4" key="1">
    <citation type="submission" date="2016-10" db="EMBL/GenBank/DDBJ databases">
        <title>The Draft Genome Sequence of Actinokineospora bangkokensis 44EHWT reveals the biosynthetic pathway of antifungal compounds Thailandins with unusual extender unit butylmalonyl-CoA.</title>
        <authorList>
            <person name="Greule A."/>
            <person name="Intra B."/>
            <person name="Flemming S."/>
            <person name="Rommel M.G."/>
            <person name="Panbangred W."/>
            <person name="Bechthold A."/>
        </authorList>
    </citation>
    <scope>NUCLEOTIDE SEQUENCE [LARGE SCALE GENOMIC DNA]</scope>
    <source>
        <strain evidence="3 4">44EHW</strain>
    </source>
</reference>
<comment type="caution">
    <text evidence="3">The sequence shown here is derived from an EMBL/GenBank/DDBJ whole genome shotgun (WGS) entry which is preliminary data.</text>
</comment>
<evidence type="ECO:0000313" key="4">
    <source>
        <dbReference type="Proteomes" id="UP000186040"/>
    </source>
</evidence>
<dbReference type="STRING" id="1193682.BJP25_02200"/>
<proteinExistence type="predicted"/>
<dbReference type="AlphaFoldDB" id="A0A1Q9LCW1"/>
<evidence type="ECO:0000313" key="3">
    <source>
        <dbReference type="EMBL" id="OLR89853.1"/>
    </source>
</evidence>
<gene>
    <name evidence="3" type="ORF">BJP25_02200</name>
</gene>
<organism evidence="3 4">
    <name type="scientific">Actinokineospora bangkokensis</name>
    <dbReference type="NCBI Taxonomy" id="1193682"/>
    <lineage>
        <taxon>Bacteria</taxon>
        <taxon>Bacillati</taxon>
        <taxon>Actinomycetota</taxon>
        <taxon>Actinomycetes</taxon>
        <taxon>Pseudonocardiales</taxon>
        <taxon>Pseudonocardiaceae</taxon>
        <taxon>Actinokineospora</taxon>
    </lineage>
</organism>
<protein>
    <submittedName>
        <fullName evidence="3">Uncharacterized protein</fullName>
    </submittedName>
</protein>
<dbReference type="SUPFAM" id="SSF81995">
    <property type="entry name" value="beta-sandwich domain of Sec23/24"/>
    <property type="match status" value="1"/>
</dbReference>
<feature type="region of interest" description="Disordered" evidence="1">
    <location>
        <begin position="1"/>
        <end position="72"/>
    </location>
</feature>
<feature type="compositionally biased region" description="Pro residues" evidence="1">
    <location>
        <begin position="1"/>
        <end position="41"/>
    </location>
</feature>
<evidence type="ECO:0000256" key="2">
    <source>
        <dbReference type="SAM" id="Phobius"/>
    </source>
</evidence>
<accession>A0A1Q9LCW1</accession>
<dbReference type="Proteomes" id="UP000186040">
    <property type="component" value="Unassembled WGS sequence"/>
</dbReference>
<feature type="transmembrane region" description="Helical" evidence="2">
    <location>
        <begin position="75"/>
        <end position="95"/>
    </location>
</feature>
<dbReference type="OrthoDB" id="3621007at2"/>
<keyword evidence="2" id="KW-0472">Membrane</keyword>
<dbReference type="RefSeq" id="WP_075978060.1">
    <property type="nucleotide sequence ID" value="NZ_MKQR01000028.1"/>
</dbReference>
<feature type="compositionally biased region" description="Pro residues" evidence="1">
    <location>
        <begin position="50"/>
        <end position="65"/>
    </location>
</feature>
<keyword evidence="2" id="KW-1133">Transmembrane helix</keyword>
<dbReference type="EMBL" id="MKQR01000028">
    <property type="protein sequence ID" value="OLR89853.1"/>
    <property type="molecule type" value="Genomic_DNA"/>
</dbReference>